<proteinExistence type="predicted"/>
<dbReference type="InterPro" id="IPR012341">
    <property type="entry name" value="6hp_glycosidase-like_sf"/>
</dbReference>
<dbReference type="RefSeq" id="WP_188086274.1">
    <property type="nucleotide sequence ID" value="NZ_JACVFC010000001.1"/>
</dbReference>
<accession>A0ABR7THZ3</accession>
<evidence type="ECO:0000313" key="3">
    <source>
        <dbReference type="Proteomes" id="UP000659124"/>
    </source>
</evidence>
<reference evidence="2 3" key="1">
    <citation type="submission" date="2020-09" db="EMBL/GenBank/DDBJ databases">
        <title>Genome sequences of type strains of Chitinophaga qingshengii and Chitinophaga varians.</title>
        <authorList>
            <person name="Kittiwongwattana C."/>
        </authorList>
    </citation>
    <scope>NUCLEOTIDE SEQUENCE [LARGE SCALE GENOMIC DNA]</scope>
    <source>
        <strain evidence="2 3">JCM 30026</strain>
    </source>
</reference>
<comment type="caution">
    <text evidence="2">The sequence shown here is derived from an EMBL/GenBank/DDBJ whole genome shotgun (WGS) entry which is preliminary data.</text>
</comment>
<feature type="chain" id="PRO_5045401299" description="Cellulase Ig-like domain-containing protein" evidence="1">
    <location>
        <begin position="25"/>
        <end position="647"/>
    </location>
</feature>
<evidence type="ECO:0008006" key="4">
    <source>
        <dbReference type="Google" id="ProtNLM"/>
    </source>
</evidence>
<keyword evidence="3" id="KW-1185">Reference proteome</keyword>
<dbReference type="EMBL" id="JACVFC010000001">
    <property type="protein sequence ID" value="MBC9929126.1"/>
    <property type="molecule type" value="Genomic_DNA"/>
</dbReference>
<feature type="signal peptide" evidence="1">
    <location>
        <begin position="1"/>
        <end position="24"/>
    </location>
</feature>
<gene>
    <name evidence="2" type="ORF">ICL07_02000</name>
</gene>
<dbReference type="Proteomes" id="UP000659124">
    <property type="component" value="Unassembled WGS sequence"/>
</dbReference>
<dbReference type="Gene3D" id="1.50.10.10">
    <property type="match status" value="1"/>
</dbReference>
<evidence type="ECO:0000313" key="2">
    <source>
        <dbReference type="EMBL" id="MBC9929126.1"/>
    </source>
</evidence>
<organism evidence="2 3">
    <name type="scientific">Chitinophaga qingshengii</name>
    <dbReference type="NCBI Taxonomy" id="1569794"/>
    <lineage>
        <taxon>Bacteria</taxon>
        <taxon>Pseudomonadati</taxon>
        <taxon>Bacteroidota</taxon>
        <taxon>Chitinophagia</taxon>
        <taxon>Chitinophagales</taxon>
        <taxon>Chitinophagaceae</taxon>
        <taxon>Chitinophaga</taxon>
    </lineage>
</organism>
<sequence length="647" mass="72213">MIQKLRSALLAVSTLLIAVSPADAQDAGFRPAAHWVCVNQTGYSTRAPKRFTVPTALEGSVDFYITAEGVNTPLYKGKTFKGTGDFTGFRPADPQRSYVIHVKGGNLPEGVSYPFRIAPFLIEKEGLAPSVWFMNDSRSVTGTHHSAYGGCPWRDGTYYSYEAPSLVWMYLSNPAAYNAMPATVSYDSLKKMVMDPGFKLVPGRLDETALASARKYFTTIDKPLRSQVPDVLMNLHWGIGYYLVNPETKDPSGDPLPRQLHPQTLAQFAFFLYAYPYVDTWFSKEMYQQAWQFTRSNWAKVGLLDVQREVGSSKGRHAPGFSVLPNLLMYEVAKREGWADTAIYMQAVNKQVAWIVDSLNFEDPLVTKGQRMSEHMLMSGIAVYLLRYKDRAPAGLQQKIEQWADIAISRSDNAWDFRKYTRDTSWAVPEYNEVGNVAGFPASALLAAAIVKDPAKKLRLEQLAYAHFDNLYGRNPLNAHAAHHPERGFKGISKGYPKGFPDDVTARLELCRGSLSCLPGTEMYPFNPQGKDRHLEGWIAHNTAWNMSLAVLNWYDNHPVSLTRKKDGLYIVWEAPVTGPLTLTVLVNDVKKGVMTLPENNATFKGVLKTAASSLVLDGKKVPVKKGDRIAVAYGDGFLEKKMELAY</sequence>
<evidence type="ECO:0000256" key="1">
    <source>
        <dbReference type="SAM" id="SignalP"/>
    </source>
</evidence>
<protein>
    <recommendedName>
        <fullName evidence="4">Cellulase Ig-like domain-containing protein</fullName>
    </recommendedName>
</protein>
<name>A0ABR7THZ3_9BACT</name>
<keyword evidence="1" id="KW-0732">Signal</keyword>